<accession>A0A392RJE4</accession>
<dbReference type="Proteomes" id="UP000265520">
    <property type="component" value="Unassembled WGS sequence"/>
</dbReference>
<sequence length="74" mass="8079">SKAKQVAYCELCNGDYPTGHCPPTNEEVNFMGNQPRQGQYQTNIGYQRGEPTNATVPTTAATIPARNPGLPERQ</sequence>
<evidence type="ECO:0000313" key="2">
    <source>
        <dbReference type="Proteomes" id="UP000265520"/>
    </source>
</evidence>
<dbReference type="AlphaFoldDB" id="A0A392RJE4"/>
<feature type="non-terminal residue" evidence="1">
    <location>
        <position position="1"/>
    </location>
</feature>
<proteinExistence type="predicted"/>
<name>A0A392RJE4_9FABA</name>
<comment type="caution">
    <text evidence="1">The sequence shown here is derived from an EMBL/GenBank/DDBJ whole genome shotgun (WGS) entry which is preliminary data.</text>
</comment>
<evidence type="ECO:0000313" key="1">
    <source>
        <dbReference type="EMBL" id="MCI36723.1"/>
    </source>
</evidence>
<keyword evidence="2" id="KW-1185">Reference proteome</keyword>
<organism evidence="1 2">
    <name type="scientific">Trifolium medium</name>
    <dbReference type="NCBI Taxonomy" id="97028"/>
    <lineage>
        <taxon>Eukaryota</taxon>
        <taxon>Viridiplantae</taxon>
        <taxon>Streptophyta</taxon>
        <taxon>Embryophyta</taxon>
        <taxon>Tracheophyta</taxon>
        <taxon>Spermatophyta</taxon>
        <taxon>Magnoliopsida</taxon>
        <taxon>eudicotyledons</taxon>
        <taxon>Gunneridae</taxon>
        <taxon>Pentapetalae</taxon>
        <taxon>rosids</taxon>
        <taxon>fabids</taxon>
        <taxon>Fabales</taxon>
        <taxon>Fabaceae</taxon>
        <taxon>Papilionoideae</taxon>
        <taxon>50 kb inversion clade</taxon>
        <taxon>NPAAA clade</taxon>
        <taxon>Hologalegina</taxon>
        <taxon>IRL clade</taxon>
        <taxon>Trifolieae</taxon>
        <taxon>Trifolium</taxon>
    </lineage>
</organism>
<reference evidence="1 2" key="1">
    <citation type="journal article" date="2018" name="Front. Plant Sci.">
        <title>Red Clover (Trifolium pratense) and Zigzag Clover (T. medium) - A Picture of Genomic Similarities and Differences.</title>
        <authorList>
            <person name="Dluhosova J."/>
            <person name="Istvanek J."/>
            <person name="Nedelnik J."/>
            <person name="Repkova J."/>
        </authorList>
    </citation>
    <scope>NUCLEOTIDE SEQUENCE [LARGE SCALE GENOMIC DNA]</scope>
    <source>
        <strain evidence="2">cv. 10/8</strain>
        <tissue evidence="1">Leaf</tissue>
    </source>
</reference>
<protein>
    <submittedName>
        <fullName evidence="1">Uncharacterized protein</fullName>
    </submittedName>
</protein>
<dbReference type="EMBL" id="LXQA010236761">
    <property type="protein sequence ID" value="MCI36723.1"/>
    <property type="molecule type" value="Genomic_DNA"/>
</dbReference>